<dbReference type="Ensembl" id="ENSBIXT00005032847.1">
    <property type="protein sequence ID" value="ENSBIXP00005040346.1"/>
    <property type="gene ID" value="ENSBIXG00005022974.1"/>
</dbReference>
<evidence type="ECO:0000313" key="4">
    <source>
        <dbReference type="Proteomes" id="UP000429181"/>
    </source>
</evidence>
<evidence type="ECO:0000313" key="3">
    <source>
        <dbReference type="Ensembl" id="ENSBIXP00005040346.1"/>
    </source>
</evidence>
<dbReference type="GeneTree" id="ENSGT01140000283208"/>
<evidence type="ECO:0000256" key="1">
    <source>
        <dbReference type="ARBA" id="ARBA00007320"/>
    </source>
</evidence>
<dbReference type="Proteomes" id="UP000429181">
    <property type="component" value="Unassembled WGS sequence"/>
</dbReference>
<organism evidence="3 4">
    <name type="scientific">Bos indicus x Bos taurus</name>
    <name type="common">Hybrid cattle</name>
    <dbReference type="NCBI Taxonomy" id="30522"/>
    <lineage>
        <taxon>Eukaryota</taxon>
        <taxon>Metazoa</taxon>
        <taxon>Chordata</taxon>
        <taxon>Craniata</taxon>
        <taxon>Vertebrata</taxon>
        <taxon>Euteleostomi</taxon>
        <taxon>Mammalia</taxon>
        <taxon>Eutheria</taxon>
        <taxon>Laurasiatheria</taxon>
        <taxon>Artiodactyla</taxon>
        <taxon>Ruminantia</taxon>
        <taxon>Pecora</taxon>
        <taxon>Bovidae</taxon>
        <taxon>Bovinae</taxon>
        <taxon>Bos</taxon>
    </lineage>
</organism>
<dbReference type="PANTHER" id="PTHR11721:SF3">
    <property type="entry name" value="LARGE RIBOSOMAL SUBUNIT PROTEIN UL15"/>
    <property type="match status" value="1"/>
</dbReference>
<feature type="compositionally biased region" description="Polar residues" evidence="2">
    <location>
        <begin position="1"/>
        <end position="16"/>
    </location>
</feature>
<accession>A0A4W2I934</accession>
<name>A0A4W2I934_BOBOX</name>
<dbReference type="GO" id="GO:0022625">
    <property type="term" value="C:cytosolic large ribosomal subunit"/>
    <property type="evidence" value="ECO:0007669"/>
    <property type="project" value="TreeGrafter"/>
</dbReference>
<sequence length="62" mass="7006">MPSKLKTQNLVSQGHNCTGKHQKHPGVQDNAGSMHEHRINVYKYHPLYFGKVGISCDNNCQE</sequence>
<evidence type="ECO:0000256" key="2">
    <source>
        <dbReference type="SAM" id="MobiDB-lite"/>
    </source>
</evidence>
<dbReference type="GO" id="GO:0003735">
    <property type="term" value="F:structural constituent of ribosome"/>
    <property type="evidence" value="ECO:0007669"/>
    <property type="project" value="TreeGrafter"/>
</dbReference>
<dbReference type="PANTHER" id="PTHR11721">
    <property type="entry name" value="60S RIBOSOMAL PROTEIN L27A"/>
    <property type="match status" value="1"/>
</dbReference>
<reference evidence="4" key="1">
    <citation type="submission" date="2018-11" db="EMBL/GenBank/DDBJ databases">
        <title>Haplotype-resolved cattle genomes.</title>
        <authorList>
            <person name="Low W.Y."/>
            <person name="Tearle R."/>
            <person name="Bickhart D.M."/>
            <person name="Rosen B.D."/>
            <person name="Koren S."/>
            <person name="Rhie A."/>
            <person name="Hiendleder S."/>
            <person name="Phillippy A.M."/>
            <person name="Smith T.P.L."/>
            <person name="Williams J.L."/>
        </authorList>
    </citation>
    <scope>NUCLEOTIDE SEQUENCE [LARGE SCALE GENOMIC DNA]</scope>
</reference>
<reference evidence="3" key="2">
    <citation type="submission" date="2025-08" db="UniProtKB">
        <authorList>
            <consortium name="Ensembl"/>
        </authorList>
    </citation>
    <scope>IDENTIFICATION</scope>
</reference>
<feature type="region of interest" description="Disordered" evidence="2">
    <location>
        <begin position="1"/>
        <end position="34"/>
    </location>
</feature>
<comment type="similarity">
    <text evidence="1">Belongs to the universal ribosomal protein uL15 family.</text>
</comment>
<dbReference type="AlphaFoldDB" id="A0A4W2I934"/>
<proteinExistence type="inferred from homology"/>
<protein>
    <submittedName>
        <fullName evidence="3">Uncharacterized protein</fullName>
    </submittedName>
</protein>